<evidence type="ECO:0000256" key="6">
    <source>
        <dbReference type="ARBA" id="ARBA00023125"/>
    </source>
</evidence>
<evidence type="ECO:0000256" key="2">
    <source>
        <dbReference type="ARBA" id="ARBA00022723"/>
    </source>
</evidence>
<dbReference type="Gene3D" id="3.30.160.60">
    <property type="entry name" value="Classic Zinc Finger"/>
    <property type="match status" value="5"/>
</dbReference>
<dbReference type="EnsemblMetazoa" id="ENSAATROPT011587">
    <property type="protein sequence ID" value="ENSAATROPP010483"/>
    <property type="gene ID" value="ENSAATROPG009432"/>
</dbReference>
<evidence type="ECO:0000313" key="14">
    <source>
        <dbReference type="Proteomes" id="UP000075880"/>
    </source>
</evidence>
<dbReference type="PROSITE" id="PS51915">
    <property type="entry name" value="ZAD"/>
    <property type="match status" value="1"/>
</dbReference>
<evidence type="ECO:0000256" key="8">
    <source>
        <dbReference type="PROSITE-ProRule" id="PRU00042"/>
    </source>
</evidence>
<feature type="domain" description="ZAD" evidence="12">
    <location>
        <begin position="41"/>
        <end position="125"/>
    </location>
</feature>
<feature type="domain" description="C2H2-type" evidence="11">
    <location>
        <begin position="326"/>
        <end position="353"/>
    </location>
</feature>
<dbReference type="InterPro" id="IPR013087">
    <property type="entry name" value="Znf_C2H2_type"/>
</dbReference>
<keyword evidence="6" id="KW-0238">DNA-binding</keyword>
<dbReference type="FunFam" id="3.30.160.60:FF:000690">
    <property type="entry name" value="Zinc finger protein 354C"/>
    <property type="match status" value="1"/>
</dbReference>
<dbReference type="PANTHER" id="PTHR24404">
    <property type="entry name" value="ZINC FINGER PROTEIN"/>
    <property type="match status" value="1"/>
</dbReference>
<feature type="domain" description="C2H2-type" evidence="11">
    <location>
        <begin position="269"/>
        <end position="297"/>
    </location>
</feature>
<keyword evidence="7" id="KW-0539">Nucleus</keyword>
<protein>
    <recommendedName>
        <fullName evidence="15">Protein krueppel</fullName>
    </recommendedName>
</protein>
<dbReference type="PROSITE" id="PS50157">
    <property type="entry name" value="ZINC_FINGER_C2H2_2"/>
    <property type="match status" value="5"/>
</dbReference>
<dbReference type="GO" id="GO:0003682">
    <property type="term" value="F:chromatin binding"/>
    <property type="evidence" value="ECO:0007669"/>
    <property type="project" value="UniProtKB-ARBA"/>
</dbReference>
<keyword evidence="5 9" id="KW-0862">Zinc</keyword>
<evidence type="ECO:0000256" key="10">
    <source>
        <dbReference type="SAM" id="MobiDB-lite"/>
    </source>
</evidence>
<dbReference type="SMART" id="SM00355">
    <property type="entry name" value="ZnF_C2H2"/>
    <property type="match status" value="7"/>
</dbReference>
<proteinExistence type="predicted"/>
<feature type="domain" description="C2H2-type" evidence="11">
    <location>
        <begin position="297"/>
        <end position="324"/>
    </location>
</feature>
<feature type="region of interest" description="Disordered" evidence="10">
    <location>
        <begin position="217"/>
        <end position="240"/>
    </location>
</feature>
<dbReference type="PROSITE" id="PS00028">
    <property type="entry name" value="ZINC_FINGER_C2H2_1"/>
    <property type="match status" value="5"/>
</dbReference>
<feature type="binding site" evidence="9">
    <location>
        <position position="43"/>
    </location>
    <ligand>
        <name>Zn(2+)</name>
        <dbReference type="ChEBI" id="CHEBI:29105"/>
    </ligand>
</feature>
<dbReference type="InterPro" id="IPR050589">
    <property type="entry name" value="Ikaros_C2H2-ZF"/>
</dbReference>
<feature type="domain" description="C2H2-type" evidence="11">
    <location>
        <begin position="382"/>
        <end position="409"/>
    </location>
</feature>
<evidence type="ECO:0000256" key="4">
    <source>
        <dbReference type="ARBA" id="ARBA00022771"/>
    </source>
</evidence>
<dbReference type="FunFam" id="3.30.160.60:FF:001465">
    <property type="entry name" value="Zinc finger protein 560"/>
    <property type="match status" value="1"/>
</dbReference>
<evidence type="ECO:0000256" key="5">
    <source>
        <dbReference type="ARBA" id="ARBA00022833"/>
    </source>
</evidence>
<dbReference type="AlphaFoldDB" id="A0AAG5DIJ0"/>
<evidence type="ECO:0000259" key="12">
    <source>
        <dbReference type="PROSITE" id="PS51915"/>
    </source>
</evidence>
<dbReference type="SMART" id="SM00868">
    <property type="entry name" value="zf-AD"/>
    <property type="match status" value="1"/>
</dbReference>
<dbReference type="Gene3D" id="3.40.1800.20">
    <property type="match status" value="1"/>
</dbReference>
<dbReference type="InterPro" id="IPR036236">
    <property type="entry name" value="Znf_C2H2_sf"/>
</dbReference>
<dbReference type="GO" id="GO:0000122">
    <property type="term" value="P:negative regulation of transcription by RNA polymerase II"/>
    <property type="evidence" value="ECO:0007669"/>
    <property type="project" value="UniProtKB-ARBA"/>
</dbReference>
<dbReference type="GO" id="GO:0005634">
    <property type="term" value="C:nucleus"/>
    <property type="evidence" value="ECO:0007669"/>
    <property type="project" value="UniProtKB-SubCell"/>
</dbReference>
<dbReference type="Pfam" id="PF13912">
    <property type="entry name" value="zf-C2H2_6"/>
    <property type="match status" value="2"/>
</dbReference>
<reference evidence="13" key="1">
    <citation type="submission" date="2024-04" db="UniProtKB">
        <authorList>
            <consortium name="EnsemblMetazoa"/>
        </authorList>
    </citation>
    <scope>IDENTIFICATION</scope>
    <source>
        <strain evidence="13">EBRO</strain>
    </source>
</reference>
<evidence type="ECO:0000256" key="1">
    <source>
        <dbReference type="ARBA" id="ARBA00004123"/>
    </source>
</evidence>
<feature type="binding site" evidence="9">
    <location>
        <position position="101"/>
    </location>
    <ligand>
        <name>Zn(2+)</name>
        <dbReference type="ChEBI" id="CHEBI:29105"/>
    </ligand>
</feature>
<organism evidence="13 14">
    <name type="scientific">Anopheles atroparvus</name>
    <name type="common">European mosquito</name>
    <dbReference type="NCBI Taxonomy" id="41427"/>
    <lineage>
        <taxon>Eukaryota</taxon>
        <taxon>Metazoa</taxon>
        <taxon>Ecdysozoa</taxon>
        <taxon>Arthropoda</taxon>
        <taxon>Hexapoda</taxon>
        <taxon>Insecta</taxon>
        <taxon>Pterygota</taxon>
        <taxon>Neoptera</taxon>
        <taxon>Endopterygota</taxon>
        <taxon>Diptera</taxon>
        <taxon>Nematocera</taxon>
        <taxon>Culicoidea</taxon>
        <taxon>Culicidae</taxon>
        <taxon>Anophelinae</taxon>
        <taxon>Anopheles</taxon>
    </lineage>
</organism>
<dbReference type="PANTHER" id="PTHR24404:SF106">
    <property type="entry name" value="C2H2-TYPE DOMAIN-CONTAINING PROTEIN"/>
    <property type="match status" value="1"/>
</dbReference>
<dbReference type="GO" id="GO:0008270">
    <property type="term" value="F:zinc ion binding"/>
    <property type="evidence" value="ECO:0007669"/>
    <property type="project" value="UniProtKB-UniRule"/>
</dbReference>
<sequence>MCSYRNNERLKSATLYLTEMEANSRELRQKRIELLVHSYKHICRFCTEESFLRPILQPTADGTGRNNVFNDERQIGMLLSTYLQYDLEQEMGLPKYICDDCIDTLFRWHRFQVRYVTATEDLQHALEQIEKSVEPLPNARTDLHEQRSFSPQADEQCGEIVYSITIKQEDGQQLVEYHAEQDEQEIEVHVSDSLDAVCHNNTAASGSENESLEIISNLPSSGDQSKAADNGHQTKSKRPGRQCPVCGVLVKAKLKHHLMRHADSTGCPFKCDRCDKAYRYKRSLVEHVMHVHENLRVRCEICSKQFCSRDVLRVHKKLHVNSDQQYRCETCGRCFKQLMYLRKHRSVHDGEPQFQCDHCGKAFRLKQQLQQHIRVHTGEKPFECPLCSKRFRSRNNLRQHNRSHLNEKPFRCASCAVSYSNKQSLIRHENSTKCRRTKLGASEAVAGT</sequence>
<dbReference type="GO" id="GO:0000785">
    <property type="term" value="C:chromatin"/>
    <property type="evidence" value="ECO:0007669"/>
    <property type="project" value="UniProtKB-ARBA"/>
</dbReference>
<feature type="binding site" evidence="9">
    <location>
        <position position="98"/>
    </location>
    <ligand>
        <name>Zn(2+)</name>
        <dbReference type="ChEBI" id="CHEBI:29105"/>
    </ligand>
</feature>
<dbReference type="GO" id="GO:0003700">
    <property type="term" value="F:DNA-binding transcription factor activity"/>
    <property type="evidence" value="ECO:0007669"/>
    <property type="project" value="TreeGrafter"/>
</dbReference>
<evidence type="ECO:0000256" key="9">
    <source>
        <dbReference type="PROSITE-ProRule" id="PRU01263"/>
    </source>
</evidence>
<dbReference type="Proteomes" id="UP000075880">
    <property type="component" value="Unassembled WGS sequence"/>
</dbReference>
<keyword evidence="2 9" id="KW-0479">Metal-binding</keyword>
<feature type="domain" description="C2H2-type" evidence="11">
    <location>
        <begin position="354"/>
        <end position="381"/>
    </location>
</feature>
<dbReference type="SUPFAM" id="SSF57716">
    <property type="entry name" value="Glucocorticoid receptor-like (DNA-binding domain)"/>
    <property type="match status" value="1"/>
</dbReference>
<accession>A0AAG5DIJ0</accession>
<comment type="subcellular location">
    <subcellularLocation>
        <location evidence="1">Nucleus</location>
    </subcellularLocation>
</comment>
<evidence type="ECO:0008006" key="15">
    <source>
        <dbReference type="Google" id="ProtNLM"/>
    </source>
</evidence>
<evidence type="ECO:0000259" key="11">
    <source>
        <dbReference type="PROSITE" id="PS50157"/>
    </source>
</evidence>
<name>A0AAG5DIJ0_ANOAO</name>
<evidence type="ECO:0000256" key="3">
    <source>
        <dbReference type="ARBA" id="ARBA00022737"/>
    </source>
</evidence>
<evidence type="ECO:0000313" key="13">
    <source>
        <dbReference type="EnsemblMetazoa" id="ENSAATROPP010483"/>
    </source>
</evidence>
<keyword evidence="4 8" id="KW-0863">Zinc-finger</keyword>
<keyword evidence="14" id="KW-1185">Reference proteome</keyword>
<dbReference type="GO" id="GO:0040029">
    <property type="term" value="P:epigenetic regulation of gene expression"/>
    <property type="evidence" value="ECO:0007669"/>
    <property type="project" value="UniProtKB-ARBA"/>
</dbReference>
<dbReference type="InterPro" id="IPR012934">
    <property type="entry name" value="Znf_AD"/>
</dbReference>
<dbReference type="SUPFAM" id="SSF57667">
    <property type="entry name" value="beta-beta-alpha zinc fingers"/>
    <property type="match status" value="3"/>
</dbReference>
<evidence type="ECO:0000256" key="7">
    <source>
        <dbReference type="ARBA" id="ARBA00023242"/>
    </source>
</evidence>
<dbReference type="Pfam" id="PF00096">
    <property type="entry name" value="zf-C2H2"/>
    <property type="match status" value="2"/>
</dbReference>
<dbReference type="Pfam" id="PF07776">
    <property type="entry name" value="zf-AD"/>
    <property type="match status" value="1"/>
</dbReference>
<keyword evidence="3" id="KW-0677">Repeat</keyword>
<dbReference type="GO" id="GO:0000978">
    <property type="term" value="F:RNA polymerase II cis-regulatory region sequence-specific DNA binding"/>
    <property type="evidence" value="ECO:0007669"/>
    <property type="project" value="TreeGrafter"/>
</dbReference>
<feature type="binding site" evidence="9">
    <location>
        <position position="46"/>
    </location>
    <ligand>
        <name>Zn(2+)</name>
        <dbReference type="ChEBI" id="CHEBI:29105"/>
    </ligand>
</feature>